<dbReference type="EMBL" id="FOFR01000012">
    <property type="protein sequence ID" value="SER52013.1"/>
    <property type="molecule type" value="Genomic_DNA"/>
</dbReference>
<dbReference type="RefSeq" id="WP_089954375.1">
    <property type="nucleotide sequence ID" value="NZ_FOFR01000012.1"/>
</dbReference>
<dbReference type="InterPro" id="IPR000772">
    <property type="entry name" value="Ricin_B_lectin"/>
</dbReference>
<evidence type="ECO:0000313" key="4">
    <source>
        <dbReference type="Proteomes" id="UP000199352"/>
    </source>
</evidence>
<feature type="signal peptide" evidence="1">
    <location>
        <begin position="1"/>
        <end position="19"/>
    </location>
</feature>
<evidence type="ECO:0000313" key="3">
    <source>
        <dbReference type="EMBL" id="SER52013.1"/>
    </source>
</evidence>
<dbReference type="STRING" id="402600.SAMN05216188_11291"/>
<dbReference type="Pfam" id="PF00652">
    <property type="entry name" value="Ricin_B_lectin"/>
    <property type="match status" value="1"/>
</dbReference>
<reference evidence="4" key="1">
    <citation type="submission" date="2016-10" db="EMBL/GenBank/DDBJ databases">
        <authorList>
            <person name="Varghese N."/>
            <person name="Submissions S."/>
        </authorList>
    </citation>
    <scope>NUCLEOTIDE SEQUENCE [LARGE SCALE GENOMIC DNA]</scope>
    <source>
        <strain evidence="4">CGMCC 4.3525</strain>
    </source>
</reference>
<dbReference type="PROSITE" id="PS50231">
    <property type="entry name" value="RICIN_B_LECTIN"/>
    <property type="match status" value="1"/>
</dbReference>
<keyword evidence="3" id="KW-0430">Lectin</keyword>
<dbReference type="GO" id="GO:0030246">
    <property type="term" value="F:carbohydrate binding"/>
    <property type="evidence" value="ECO:0007669"/>
    <property type="project" value="UniProtKB-KW"/>
</dbReference>
<dbReference type="CDD" id="cd00161">
    <property type="entry name" value="beta-trefoil_Ricin-like"/>
    <property type="match status" value="1"/>
</dbReference>
<dbReference type="InterPro" id="IPR035992">
    <property type="entry name" value="Ricin_B-like_lectins"/>
</dbReference>
<keyword evidence="4" id="KW-1185">Reference proteome</keyword>
<proteinExistence type="predicted"/>
<dbReference type="SUPFAM" id="SSF50370">
    <property type="entry name" value="Ricin B-like lectins"/>
    <property type="match status" value="1"/>
</dbReference>
<dbReference type="SMART" id="SM00458">
    <property type="entry name" value="RICIN"/>
    <property type="match status" value="1"/>
</dbReference>
<evidence type="ECO:0000259" key="2">
    <source>
        <dbReference type="SMART" id="SM00458"/>
    </source>
</evidence>
<dbReference type="OrthoDB" id="4273937at2"/>
<feature type="chain" id="PRO_5038684373" evidence="1">
    <location>
        <begin position="20"/>
        <end position="163"/>
    </location>
</feature>
<gene>
    <name evidence="3" type="ORF">SAMN05216188_11291</name>
</gene>
<organism evidence="3 4">
    <name type="scientific">Lentzea xinjiangensis</name>
    <dbReference type="NCBI Taxonomy" id="402600"/>
    <lineage>
        <taxon>Bacteria</taxon>
        <taxon>Bacillati</taxon>
        <taxon>Actinomycetota</taxon>
        <taxon>Actinomycetes</taxon>
        <taxon>Pseudonocardiales</taxon>
        <taxon>Pseudonocardiaceae</taxon>
        <taxon>Lentzea</taxon>
    </lineage>
</organism>
<feature type="domain" description="Ricin B lectin" evidence="2">
    <location>
        <begin position="27"/>
        <end position="163"/>
    </location>
</feature>
<accession>A0A1H9PWN8</accession>
<keyword evidence="1" id="KW-0732">Signal</keyword>
<evidence type="ECO:0000256" key="1">
    <source>
        <dbReference type="SAM" id="SignalP"/>
    </source>
</evidence>
<name>A0A1H9PWN8_9PSEU</name>
<dbReference type="Proteomes" id="UP000199352">
    <property type="component" value="Unassembled WGS sequence"/>
</dbReference>
<dbReference type="Gene3D" id="2.80.10.50">
    <property type="match status" value="1"/>
</dbReference>
<protein>
    <submittedName>
        <fullName evidence="3">Ricin-type beta-trefoil lectin domain-containing protein</fullName>
    </submittedName>
</protein>
<sequence>MIRKLVAFFAACAAVVVLAQPASAIVNPVVISLKNVQSGLCMDVLSFNQANSAPVVQWDCNNLDNQKFTLEKRGDNEYALKVKFNGNCLDMAVNYNNNVQVTVFPCHYDANQIWFFERLADNPNQFQLRNKLTNKCLENGILTEKGKPIFQFECHQDTHQRWV</sequence>
<dbReference type="AlphaFoldDB" id="A0A1H9PWN8"/>